<dbReference type="PANTHER" id="PTHR20963">
    <property type="entry name" value="MULTIPLE INOSITOL POLYPHOSPHATE PHOSPHATASE-RELATED"/>
    <property type="match status" value="1"/>
</dbReference>
<evidence type="ECO:0000256" key="2">
    <source>
        <dbReference type="ARBA" id="ARBA00008422"/>
    </source>
</evidence>
<dbReference type="PANTHER" id="PTHR20963:SF8">
    <property type="entry name" value="MULTIPLE INOSITOL POLYPHOSPHATE PHOSPHATASE 1"/>
    <property type="match status" value="1"/>
</dbReference>
<evidence type="ECO:0000256" key="11">
    <source>
        <dbReference type="ARBA" id="ARBA00043671"/>
    </source>
</evidence>
<evidence type="ECO:0000313" key="14">
    <source>
        <dbReference type="EMBL" id="KER32048.1"/>
    </source>
</evidence>
<evidence type="ECO:0000256" key="1">
    <source>
        <dbReference type="ARBA" id="ARBA00004370"/>
    </source>
</evidence>
<dbReference type="AlphaFoldDB" id="A0A074ZX55"/>
<evidence type="ECO:0000313" key="15">
    <source>
        <dbReference type="Proteomes" id="UP000054324"/>
    </source>
</evidence>
<dbReference type="CTD" id="20316014"/>
<keyword evidence="8" id="KW-0472">Membrane</keyword>
<dbReference type="OrthoDB" id="6509975at2759"/>
<keyword evidence="6" id="KW-0732">Signal</keyword>
<dbReference type="EC" id="3.1.3.80" evidence="3"/>
<reference evidence="14 15" key="1">
    <citation type="submission" date="2013-11" db="EMBL/GenBank/DDBJ databases">
        <title>Opisthorchis viverrini - life in the bile duct.</title>
        <authorList>
            <person name="Young N.D."/>
            <person name="Nagarajan N."/>
            <person name="Lin S.J."/>
            <person name="Korhonen P.K."/>
            <person name="Jex A.R."/>
            <person name="Hall R.S."/>
            <person name="Safavi-Hemami H."/>
            <person name="Kaewkong W."/>
            <person name="Bertrand D."/>
            <person name="Gao S."/>
            <person name="Seet Q."/>
            <person name="Wongkham S."/>
            <person name="Teh B.T."/>
            <person name="Wongkham C."/>
            <person name="Intapan P.M."/>
            <person name="Maleewong W."/>
            <person name="Yang X."/>
            <person name="Hu M."/>
            <person name="Wang Z."/>
            <person name="Hofmann A."/>
            <person name="Sternberg P.W."/>
            <person name="Tan P."/>
            <person name="Wang J."/>
            <person name="Gasser R.B."/>
        </authorList>
    </citation>
    <scope>NUCLEOTIDE SEQUENCE [LARGE SCALE GENOMIC DNA]</scope>
</reference>
<comment type="similarity">
    <text evidence="2">Belongs to the histidine acid phosphatase family. MINPP1 subfamily.</text>
</comment>
<evidence type="ECO:0000256" key="8">
    <source>
        <dbReference type="ARBA" id="ARBA00023136"/>
    </source>
</evidence>
<name>A0A074ZX55_OPIVI</name>
<dbReference type="RefSeq" id="XP_009164200.1">
    <property type="nucleotide sequence ID" value="XM_009165936.1"/>
</dbReference>
<evidence type="ECO:0000256" key="7">
    <source>
        <dbReference type="ARBA" id="ARBA00022801"/>
    </source>
</evidence>
<proteinExistence type="inferred from homology"/>
<evidence type="ECO:0000256" key="5">
    <source>
        <dbReference type="ARBA" id="ARBA00018097"/>
    </source>
</evidence>
<keyword evidence="15" id="KW-1185">Reference proteome</keyword>
<accession>A0A074ZX55</accession>
<dbReference type="Proteomes" id="UP000054324">
    <property type="component" value="Unassembled WGS sequence"/>
</dbReference>
<protein>
    <recommendedName>
        <fullName evidence="5">Multiple inositol polyphosphate phosphatase 1</fullName>
        <ecNumber evidence="4">3.1.3.62</ecNumber>
        <ecNumber evidence="3">3.1.3.80</ecNumber>
    </recommendedName>
    <alternativeName>
        <fullName evidence="9">2,3-bisphosphoglycerate 3-phosphatase</fullName>
    </alternativeName>
</protein>
<dbReference type="EC" id="3.1.3.62" evidence="4"/>
<comment type="catalytic activity">
    <reaction evidence="13">
        <text>(2R)-2,3-bisphosphoglycerate + H2O = (2R)-2-phosphoglycerate + phosphate</text>
        <dbReference type="Rhea" id="RHEA:27381"/>
        <dbReference type="ChEBI" id="CHEBI:15377"/>
        <dbReference type="ChEBI" id="CHEBI:43474"/>
        <dbReference type="ChEBI" id="CHEBI:58248"/>
        <dbReference type="ChEBI" id="CHEBI:58289"/>
        <dbReference type="EC" id="3.1.3.80"/>
    </reaction>
    <physiologicalReaction direction="left-to-right" evidence="13">
        <dbReference type="Rhea" id="RHEA:27382"/>
    </physiologicalReaction>
</comment>
<dbReference type="SUPFAM" id="SSF53254">
    <property type="entry name" value="Phosphoglycerate mutase-like"/>
    <property type="match status" value="1"/>
</dbReference>
<dbReference type="GO" id="GO:0034417">
    <property type="term" value="F:bisphosphoglycerate 3-phosphatase activity"/>
    <property type="evidence" value="ECO:0007669"/>
    <property type="project" value="UniProtKB-EC"/>
</dbReference>
<dbReference type="Pfam" id="PF00328">
    <property type="entry name" value="His_Phos_2"/>
    <property type="match status" value="1"/>
</dbReference>
<organism evidence="14 15">
    <name type="scientific">Opisthorchis viverrini</name>
    <name type="common">Southeast Asian liver fluke</name>
    <dbReference type="NCBI Taxonomy" id="6198"/>
    <lineage>
        <taxon>Eukaryota</taxon>
        <taxon>Metazoa</taxon>
        <taxon>Spiralia</taxon>
        <taxon>Lophotrochozoa</taxon>
        <taxon>Platyhelminthes</taxon>
        <taxon>Trematoda</taxon>
        <taxon>Digenea</taxon>
        <taxon>Opisthorchiida</taxon>
        <taxon>Opisthorchiata</taxon>
        <taxon>Opisthorchiidae</taxon>
        <taxon>Opisthorchis</taxon>
    </lineage>
</organism>
<dbReference type="GeneID" id="20316014"/>
<evidence type="ECO:0000256" key="3">
    <source>
        <dbReference type="ARBA" id="ARBA00012976"/>
    </source>
</evidence>
<comment type="subcellular location">
    <subcellularLocation>
        <location evidence="1">Membrane</location>
    </subcellularLocation>
</comment>
<evidence type="ECO:0000256" key="4">
    <source>
        <dbReference type="ARBA" id="ARBA00013040"/>
    </source>
</evidence>
<comment type="catalytic activity">
    <reaction evidence="12">
        <text>1D-myo-inositol hexakisphosphate + H2O = 1D-myo-inositol 1,2,4,5,6-pentakisphosphate + phosphate</text>
        <dbReference type="Rhea" id="RHEA:16989"/>
        <dbReference type="ChEBI" id="CHEBI:15377"/>
        <dbReference type="ChEBI" id="CHEBI:43474"/>
        <dbReference type="ChEBI" id="CHEBI:57798"/>
        <dbReference type="ChEBI" id="CHEBI:58130"/>
        <dbReference type="EC" id="3.1.3.62"/>
    </reaction>
    <physiologicalReaction direction="left-to-right" evidence="12">
        <dbReference type="Rhea" id="RHEA:16990"/>
    </physiologicalReaction>
</comment>
<dbReference type="Gene3D" id="3.40.50.1240">
    <property type="entry name" value="Phosphoglycerate mutase-like"/>
    <property type="match status" value="1"/>
</dbReference>
<sequence>MLREIREAALSYKRNNFNISHAGVHRASFWFGHAETLLPVTTLLGLFNDSVGKEESEILYADGFNGWLSRVRTSPPLPTTFRAGHIIPFAGNLMLELYHCPNEVSPQGSDPLAGFFVLPRVNNQTVAWPLASPVQPPTSKSPGAPFAPLSSVLNYFKACTPDAYDEEKHCNLD</sequence>
<keyword evidence="7" id="KW-0378">Hydrolase</keyword>
<dbReference type="InterPro" id="IPR029033">
    <property type="entry name" value="His_PPase_superfam"/>
</dbReference>
<comment type="catalytic activity">
    <reaction evidence="10">
        <text>1D-myo-inositol 1,2,5,6-tetrakisphosphate + H2O = 1D-myo-inositol 1,2,6-trisphosphate + phosphate</text>
        <dbReference type="Rhea" id="RHEA:77119"/>
        <dbReference type="ChEBI" id="CHEBI:15377"/>
        <dbReference type="ChEBI" id="CHEBI:43474"/>
        <dbReference type="ChEBI" id="CHEBI:195535"/>
        <dbReference type="ChEBI" id="CHEBI:195537"/>
        <dbReference type="EC" id="3.1.3.62"/>
    </reaction>
    <physiologicalReaction direction="left-to-right" evidence="10">
        <dbReference type="Rhea" id="RHEA:77120"/>
    </physiologicalReaction>
</comment>
<dbReference type="EMBL" id="KL596638">
    <property type="protein sequence ID" value="KER32048.1"/>
    <property type="molecule type" value="Genomic_DNA"/>
</dbReference>
<dbReference type="KEGG" id="ovi:T265_01826"/>
<dbReference type="GO" id="GO:0016020">
    <property type="term" value="C:membrane"/>
    <property type="evidence" value="ECO:0007669"/>
    <property type="project" value="UniProtKB-SubCell"/>
</dbReference>
<evidence type="ECO:0000256" key="6">
    <source>
        <dbReference type="ARBA" id="ARBA00022729"/>
    </source>
</evidence>
<evidence type="ECO:0000256" key="9">
    <source>
        <dbReference type="ARBA" id="ARBA00031642"/>
    </source>
</evidence>
<evidence type="ECO:0000256" key="12">
    <source>
        <dbReference type="ARBA" id="ARBA00043691"/>
    </source>
</evidence>
<evidence type="ECO:0000256" key="13">
    <source>
        <dbReference type="ARBA" id="ARBA00043832"/>
    </source>
</evidence>
<dbReference type="GO" id="GO:0003993">
    <property type="term" value="F:acid phosphatase activity"/>
    <property type="evidence" value="ECO:0007669"/>
    <property type="project" value="TreeGrafter"/>
</dbReference>
<evidence type="ECO:0000256" key="10">
    <source>
        <dbReference type="ARBA" id="ARBA00043668"/>
    </source>
</evidence>
<comment type="catalytic activity">
    <reaction evidence="11">
        <text>1D-myo-inositol 1,2,4,5,6-pentakisphosphate + H2O = 1D-myo-inositol 1,2,5,6-tetrakisphosphate + phosphate</text>
        <dbReference type="Rhea" id="RHEA:77115"/>
        <dbReference type="ChEBI" id="CHEBI:15377"/>
        <dbReference type="ChEBI" id="CHEBI:43474"/>
        <dbReference type="ChEBI" id="CHEBI:57798"/>
        <dbReference type="ChEBI" id="CHEBI:195535"/>
        <dbReference type="EC" id="3.1.3.62"/>
    </reaction>
    <physiologicalReaction direction="left-to-right" evidence="11">
        <dbReference type="Rhea" id="RHEA:77116"/>
    </physiologicalReaction>
</comment>
<dbReference type="InterPro" id="IPR000560">
    <property type="entry name" value="His_Pase_clade-2"/>
</dbReference>
<gene>
    <name evidence="14" type="ORF">T265_01826</name>
</gene>